<sequence>MSSIMAGLIDSHCHLDHFTAEEIPVLLAAAKEANVSGMVTIGTRLARADQQKALTQFSTPDVRVWCSVGTHPDHVEEEPVPSVQAIAACADAPEVIGIGESGLDYFHGEESVRPLQQESFRQHIGAARELNVPIIIHARQADEDIAQILREETEVGAFPILLHCFASSAALAQCVVDLGGYVSFSGISTFPKCGEFREVARTLPADRILVETDSPYLAPVPRRGKRNEPAYVAYTAACIAEVRGQEMADFTRMTTENFYRLFRKAA</sequence>
<protein>
    <submittedName>
        <fullName evidence="5">Putative deoxyribonuclease YcfH</fullName>
    </submittedName>
</protein>
<evidence type="ECO:0000256" key="3">
    <source>
        <dbReference type="ARBA" id="ARBA00022801"/>
    </source>
</evidence>
<evidence type="ECO:0000256" key="1">
    <source>
        <dbReference type="ARBA" id="ARBA00009275"/>
    </source>
</evidence>
<feature type="binding site" evidence="4">
    <location>
        <position position="100"/>
    </location>
    <ligand>
        <name>a divalent metal cation</name>
        <dbReference type="ChEBI" id="CHEBI:60240"/>
        <label>1</label>
    </ligand>
</feature>
<dbReference type="GO" id="GO:0005829">
    <property type="term" value="C:cytosol"/>
    <property type="evidence" value="ECO:0007669"/>
    <property type="project" value="TreeGrafter"/>
</dbReference>
<dbReference type="NCBIfam" id="TIGR00010">
    <property type="entry name" value="YchF/TatD family DNA exonuclease"/>
    <property type="match status" value="1"/>
</dbReference>
<evidence type="ECO:0000313" key="5">
    <source>
        <dbReference type="EMBL" id="KGB21313.1"/>
    </source>
</evidence>
<dbReference type="FunFam" id="3.20.20.140:FF:000005">
    <property type="entry name" value="TatD family hydrolase"/>
    <property type="match status" value="1"/>
</dbReference>
<dbReference type="InterPro" id="IPR032466">
    <property type="entry name" value="Metal_Hydrolase"/>
</dbReference>
<dbReference type="PANTHER" id="PTHR46124:SF2">
    <property type="entry name" value="D-AMINOACYL-TRNA DEACYLASE"/>
    <property type="match status" value="1"/>
</dbReference>
<feature type="binding site" evidence="4">
    <location>
        <position position="12"/>
    </location>
    <ligand>
        <name>a divalent metal cation</name>
        <dbReference type="ChEBI" id="CHEBI:60240"/>
        <label>1</label>
    </ligand>
</feature>
<comment type="caution">
    <text evidence="5">The sequence shown here is derived from an EMBL/GenBank/DDBJ whole genome shotgun (WGS) entry which is preliminary data.</text>
</comment>
<dbReference type="STRING" id="104102.AtDm6_2949"/>
<dbReference type="InterPro" id="IPR018228">
    <property type="entry name" value="DNase_TatD-rel_CS"/>
</dbReference>
<keyword evidence="3" id="KW-0378">Hydrolase</keyword>
<evidence type="ECO:0000256" key="4">
    <source>
        <dbReference type="PIRSR" id="PIRSR005902-1"/>
    </source>
</evidence>
<evidence type="ECO:0000256" key="2">
    <source>
        <dbReference type="ARBA" id="ARBA00022723"/>
    </source>
</evidence>
<dbReference type="PIRSF" id="PIRSF005902">
    <property type="entry name" value="DNase_TatD"/>
    <property type="match status" value="1"/>
</dbReference>
<dbReference type="Gene3D" id="3.20.20.140">
    <property type="entry name" value="Metal-dependent hydrolases"/>
    <property type="match status" value="1"/>
</dbReference>
<dbReference type="SUPFAM" id="SSF51556">
    <property type="entry name" value="Metallo-dependent hydrolases"/>
    <property type="match status" value="1"/>
</dbReference>
<dbReference type="EMBL" id="JOKM01000102">
    <property type="protein sequence ID" value="KGB21313.1"/>
    <property type="molecule type" value="Genomic_DNA"/>
</dbReference>
<dbReference type="InterPro" id="IPR001130">
    <property type="entry name" value="TatD-like"/>
</dbReference>
<dbReference type="PANTHER" id="PTHR46124">
    <property type="entry name" value="D-AMINOACYL-TRNA DEACYLASE"/>
    <property type="match status" value="1"/>
</dbReference>
<keyword evidence="6" id="KW-1185">Reference proteome</keyword>
<dbReference type="CDD" id="cd01310">
    <property type="entry name" value="TatD_DNAse"/>
    <property type="match status" value="1"/>
</dbReference>
<dbReference type="GO" id="GO:0046872">
    <property type="term" value="F:metal ion binding"/>
    <property type="evidence" value="ECO:0007669"/>
    <property type="project" value="UniProtKB-KW"/>
</dbReference>
<feature type="binding site" evidence="4">
    <location>
        <position position="137"/>
    </location>
    <ligand>
        <name>a divalent metal cation</name>
        <dbReference type="ChEBI" id="CHEBI:60240"/>
        <label>2</label>
    </ligand>
</feature>
<accession>A0A095AX55</accession>
<dbReference type="PROSITE" id="PS01137">
    <property type="entry name" value="TATD_1"/>
    <property type="match status" value="1"/>
</dbReference>
<dbReference type="Pfam" id="PF01026">
    <property type="entry name" value="TatD_DNase"/>
    <property type="match status" value="1"/>
</dbReference>
<dbReference type="InterPro" id="IPR015991">
    <property type="entry name" value="TatD/YcfH-like"/>
</dbReference>
<keyword evidence="2 4" id="KW-0479">Metal-binding</keyword>
<dbReference type="GO" id="GO:0004536">
    <property type="term" value="F:DNA nuclease activity"/>
    <property type="evidence" value="ECO:0007669"/>
    <property type="project" value="InterPro"/>
</dbReference>
<comment type="similarity">
    <text evidence="1">Belongs to the metallo-dependent hydrolases superfamily. TatD-type hydrolase family.</text>
</comment>
<feature type="binding site" evidence="4">
    <location>
        <position position="163"/>
    </location>
    <ligand>
        <name>a divalent metal cation</name>
        <dbReference type="ChEBI" id="CHEBI:60240"/>
        <label>2</label>
    </ligand>
</feature>
<reference evidence="5 6" key="1">
    <citation type="submission" date="2014-06" db="EMBL/GenBank/DDBJ databases">
        <title>Functional and comparative genomic analyses of the Drosophila gut microbiota identify candidate symbiosis factors.</title>
        <authorList>
            <person name="Newell P.D."/>
            <person name="Chaston J.M."/>
            <person name="Douglas A.E."/>
        </authorList>
    </citation>
    <scope>NUCLEOTIDE SEQUENCE [LARGE SCALE GENOMIC DNA]</scope>
    <source>
        <strain evidence="5 6">DmCS_006</strain>
    </source>
</reference>
<dbReference type="PATRIC" id="fig|104102.7.peg.2914"/>
<organism evidence="5 6">
    <name type="scientific">Acetobacter tropicalis</name>
    <dbReference type="NCBI Taxonomy" id="104102"/>
    <lineage>
        <taxon>Bacteria</taxon>
        <taxon>Pseudomonadati</taxon>
        <taxon>Pseudomonadota</taxon>
        <taxon>Alphaproteobacteria</taxon>
        <taxon>Acetobacterales</taxon>
        <taxon>Acetobacteraceae</taxon>
        <taxon>Acetobacter</taxon>
    </lineage>
</organism>
<evidence type="ECO:0000313" key="6">
    <source>
        <dbReference type="Proteomes" id="UP000029448"/>
    </source>
</evidence>
<dbReference type="PROSITE" id="PS01090">
    <property type="entry name" value="TATD_2"/>
    <property type="match status" value="1"/>
</dbReference>
<gene>
    <name evidence="5" type="ORF">AtDm6_2949</name>
</gene>
<feature type="binding site" evidence="4">
    <location>
        <position position="213"/>
    </location>
    <ligand>
        <name>a divalent metal cation</name>
        <dbReference type="ChEBI" id="CHEBI:60240"/>
        <label>1</label>
    </ligand>
</feature>
<dbReference type="PROSITE" id="PS01091">
    <property type="entry name" value="TATD_3"/>
    <property type="match status" value="1"/>
</dbReference>
<dbReference type="GO" id="GO:0016788">
    <property type="term" value="F:hydrolase activity, acting on ester bonds"/>
    <property type="evidence" value="ECO:0007669"/>
    <property type="project" value="InterPro"/>
</dbReference>
<proteinExistence type="inferred from homology"/>
<dbReference type="AlphaFoldDB" id="A0A095AX55"/>
<name>A0A095AX55_9PROT</name>
<dbReference type="Proteomes" id="UP000029448">
    <property type="component" value="Unassembled WGS sequence"/>
</dbReference>
<feature type="binding site" evidence="4">
    <location>
        <position position="14"/>
    </location>
    <ligand>
        <name>a divalent metal cation</name>
        <dbReference type="ChEBI" id="CHEBI:60240"/>
        <label>1</label>
    </ligand>
</feature>